<dbReference type="Proteomes" id="UP000003571">
    <property type="component" value="Unassembled WGS sequence"/>
</dbReference>
<name>H7EHA9_9SPIR</name>
<dbReference type="EMBL" id="AGRW01000025">
    <property type="protein sequence ID" value="EIC03029.1"/>
    <property type="molecule type" value="Genomic_DNA"/>
</dbReference>
<protein>
    <recommendedName>
        <fullName evidence="4">Metal dependent phosphohydrolase</fullName>
    </recommendedName>
</protein>
<keyword evidence="3" id="KW-1185">Reference proteome</keyword>
<dbReference type="PATRIC" id="fig|907348.3.peg.168"/>
<sequence length="234" mass="26940">MGDKCENKSCVAESDSGTDTQRKMEMPEMRTEKPMQMEAEQMQQLKEIFMAPYMQIATGLIGKVRHAGGNMFRHQMDTLGILIDYGYIDSVLLKASIVHDTVEDIPNFDRNQIVNADAEGQKVLDLVLEVTRRDDEDKQQFLKRIIRNGSPKAKILKCADRISNMISLGFVTDPKFIERYCDETECYLLPMAIEIDFNMYQELIQLIRTRRRYLEDGGYFDNRVKESSVKGSGK</sequence>
<organism evidence="2 3">
    <name type="scientific">Treponema saccharophilum DSM 2985</name>
    <dbReference type="NCBI Taxonomy" id="907348"/>
    <lineage>
        <taxon>Bacteria</taxon>
        <taxon>Pseudomonadati</taxon>
        <taxon>Spirochaetota</taxon>
        <taxon>Spirochaetia</taxon>
        <taxon>Spirochaetales</taxon>
        <taxon>Treponemataceae</taxon>
        <taxon>Treponema</taxon>
    </lineage>
</organism>
<evidence type="ECO:0000256" key="1">
    <source>
        <dbReference type="SAM" id="MobiDB-lite"/>
    </source>
</evidence>
<evidence type="ECO:0008006" key="4">
    <source>
        <dbReference type="Google" id="ProtNLM"/>
    </source>
</evidence>
<dbReference type="eggNOG" id="COG0317">
    <property type="taxonomic scope" value="Bacteria"/>
</dbReference>
<dbReference type="Gene3D" id="1.10.3210.10">
    <property type="entry name" value="Hypothetical protein af1432"/>
    <property type="match status" value="1"/>
</dbReference>
<evidence type="ECO:0000313" key="2">
    <source>
        <dbReference type="EMBL" id="EIC03029.1"/>
    </source>
</evidence>
<comment type="caution">
    <text evidence="2">The sequence shown here is derived from an EMBL/GenBank/DDBJ whole genome shotgun (WGS) entry which is preliminary data.</text>
</comment>
<dbReference type="AlphaFoldDB" id="H7EHA9"/>
<accession>H7EHA9</accession>
<proteinExistence type="predicted"/>
<feature type="region of interest" description="Disordered" evidence="1">
    <location>
        <begin position="1"/>
        <end position="34"/>
    </location>
</feature>
<feature type="compositionally biased region" description="Basic and acidic residues" evidence="1">
    <location>
        <begin position="20"/>
        <end position="34"/>
    </location>
</feature>
<dbReference type="STRING" id="907348.TresaDRAFT_2483"/>
<dbReference type="SUPFAM" id="SSF109604">
    <property type="entry name" value="HD-domain/PDEase-like"/>
    <property type="match status" value="1"/>
</dbReference>
<gene>
    <name evidence="2" type="ORF">TresaDRAFT_2483</name>
</gene>
<evidence type="ECO:0000313" key="3">
    <source>
        <dbReference type="Proteomes" id="UP000003571"/>
    </source>
</evidence>
<reference evidence="2 3" key="1">
    <citation type="submission" date="2011-09" db="EMBL/GenBank/DDBJ databases">
        <title>The draft genome of Treponema saccharophilum DSM 2985.</title>
        <authorList>
            <consortium name="US DOE Joint Genome Institute (JGI-PGF)"/>
            <person name="Lucas S."/>
            <person name="Copeland A."/>
            <person name="Lapidus A."/>
            <person name="Glavina del Rio T."/>
            <person name="Dalin E."/>
            <person name="Tice H."/>
            <person name="Bruce D."/>
            <person name="Goodwin L."/>
            <person name="Pitluck S."/>
            <person name="Peters L."/>
            <person name="Kyrpides N."/>
            <person name="Mavromatis K."/>
            <person name="Ivanova N."/>
            <person name="Markowitz V."/>
            <person name="Cheng J.-F."/>
            <person name="Hugenholtz P."/>
            <person name="Woyke T."/>
            <person name="Wu D."/>
            <person name="Gronow S."/>
            <person name="Wellnitz S."/>
            <person name="Brambilla E."/>
            <person name="Klenk H.-P."/>
            <person name="Eisen J.A."/>
        </authorList>
    </citation>
    <scope>NUCLEOTIDE SEQUENCE [LARGE SCALE GENOMIC DNA]</scope>
    <source>
        <strain evidence="2 3">DSM 2985</strain>
    </source>
</reference>